<dbReference type="InterPro" id="IPR010275">
    <property type="entry name" value="MepK"/>
</dbReference>
<evidence type="ECO:0000313" key="14">
    <source>
        <dbReference type="Proteomes" id="UP000008070"/>
    </source>
</evidence>
<evidence type="ECO:0000256" key="1">
    <source>
        <dbReference type="ARBA" id="ARBA00001947"/>
    </source>
</evidence>
<evidence type="ECO:0000256" key="2">
    <source>
        <dbReference type="ARBA" id="ARBA00004776"/>
    </source>
</evidence>
<keyword evidence="5" id="KW-0732">Signal</keyword>
<keyword evidence="8" id="KW-0482">Metalloprotease</keyword>
<evidence type="ECO:0000256" key="12">
    <source>
        <dbReference type="SAM" id="MobiDB-lite"/>
    </source>
</evidence>
<dbReference type="SUPFAM" id="SSF55166">
    <property type="entry name" value="Hedgehog/DD-peptidase"/>
    <property type="match status" value="1"/>
</dbReference>
<sequence length="216" mass="21994">MDTAMPVSRRSLIAGLAGTLAGSVVGLARVDRAYAAALAGTVALPPPVRLWLRRDRTGEEVSAIVRTPDGYNTRDLLLLSWLLRDVGDASAAVWIDPHLFDLLASVQGAMSAVHGAVVPLIVTSGYRTPQHNAGIEGAARASLHLAGCAADLRAAGYGADAVAVAGALCGRGGVGIYPGFCHLDIGKARVWAGGRKAPPAGQPAPGTPITKPGDPA</sequence>
<evidence type="ECO:0000256" key="3">
    <source>
        <dbReference type="ARBA" id="ARBA00022670"/>
    </source>
</evidence>
<evidence type="ECO:0000256" key="4">
    <source>
        <dbReference type="ARBA" id="ARBA00022723"/>
    </source>
</evidence>
<feature type="region of interest" description="Disordered" evidence="12">
    <location>
        <begin position="194"/>
        <end position="216"/>
    </location>
</feature>
<geneLocation type="plasmid" evidence="13 14">
    <name>p1METDI</name>
</geneLocation>
<comment type="similarity">
    <text evidence="10">Belongs to the peptidase M15 family.</text>
</comment>
<evidence type="ECO:0000256" key="11">
    <source>
        <dbReference type="ARBA" id="ARBA00093666"/>
    </source>
</evidence>
<evidence type="ECO:0000256" key="8">
    <source>
        <dbReference type="ARBA" id="ARBA00023049"/>
    </source>
</evidence>
<dbReference type="GO" id="GO:0046872">
    <property type="term" value="F:metal ion binding"/>
    <property type="evidence" value="ECO:0007669"/>
    <property type="project" value="UniProtKB-KW"/>
</dbReference>
<evidence type="ECO:0000313" key="13">
    <source>
        <dbReference type="EMBL" id="CAX17126.1"/>
    </source>
</evidence>
<protein>
    <recommendedName>
        <fullName evidence="11">Murein endopeptidase K</fullName>
    </recommendedName>
</protein>
<dbReference type="Proteomes" id="UP000008070">
    <property type="component" value="Plasmid p1METDI"/>
</dbReference>
<evidence type="ECO:0000256" key="5">
    <source>
        <dbReference type="ARBA" id="ARBA00022729"/>
    </source>
</evidence>
<name>C7CN96_METED</name>
<dbReference type="Pfam" id="PF05951">
    <property type="entry name" value="Peptidase_M15_2"/>
    <property type="match status" value="1"/>
</dbReference>
<keyword evidence="7" id="KW-0862">Zinc</keyword>
<reference evidence="14" key="1">
    <citation type="journal article" date="2009" name="PLoS ONE">
        <title>Methylobacterium genome sequences: a reference blueprint to investigate microbial metabolism of C1 compounds from natural and industrial sources.</title>
        <authorList>
            <person name="Vuilleumier S."/>
            <person name="Chistoserdova L."/>
            <person name="Lee M.-C."/>
            <person name="Bringel F."/>
            <person name="Lajus A."/>
            <person name="Zhou Y."/>
            <person name="Gourion B."/>
            <person name="Barbe V."/>
            <person name="Chang J."/>
            <person name="Cruveiller S."/>
            <person name="Dossat C."/>
            <person name="Gillett W."/>
            <person name="Gruffaz C."/>
            <person name="Haugen E."/>
            <person name="Hourcade E."/>
            <person name="Levy R."/>
            <person name="Mangenot S."/>
            <person name="Muller E."/>
            <person name="Nadalig T."/>
            <person name="Pagni M."/>
            <person name="Penny C."/>
            <person name="Peyraud R."/>
            <person name="Robinson D.G."/>
            <person name="Roche D."/>
            <person name="Rouy Z."/>
            <person name="Saenampechek C."/>
            <person name="Salvignol G."/>
            <person name="Vallenet D."/>
            <person name="Wu Z."/>
            <person name="Marx C.J."/>
            <person name="Vorholt J.A."/>
            <person name="Olson M.V."/>
            <person name="Kaul R."/>
            <person name="Weissenbach J."/>
            <person name="Medigue C."/>
            <person name="Lidstrom M.E."/>
        </authorList>
    </citation>
    <scope>NUCLEOTIDE SEQUENCE [LARGE SCALE GENOMIC DNA]</scope>
    <source>
        <strain evidence="14">DSM 6343 / CIP 106787 / DM4</strain>
        <plasmid evidence="14">p1METDI</plasmid>
    </source>
</reference>
<evidence type="ECO:0000256" key="9">
    <source>
        <dbReference type="ARBA" id="ARBA00023316"/>
    </source>
</evidence>
<dbReference type="GO" id="GO:0071555">
    <property type="term" value="P:cell wall organization"/>
    <property type="evidence" value="ECO:0007669"/>
    <property type="project" value="UniProtKB-KW"/>
</dbReference>
<keyword evidence="9" id="KW-0961">Cell wall biogenesis/degradation</keyword>
<proteinExistence type="inferred from homology"/>
<keyword evidence="13" id="KW-0614">Plasmid</keyword>
<keyword evidence="6" id="KW-0378">Hydrolase</keyword>
<organism evidence="13 14">
    <name type="scientific">Methylorubrum extorquens (strain DSM 6343 / CIP 106787 / DM4)</name>
    <name type="common">Methylobacterium extorquens</name>
    <dbReference type="NCBI Taxonomy" id="661410"/>
    <lineage>
        <taxon>Bacteria</taxon>
        <taxon>Pseudomonadati</taxon>
        <taxon>Pseudomonadota</taxon>
        <taxon>Alphaproteobacteria</taxon>
        <taxon>Hyphomicrobiales</taxon>
        <taxon>Methylobacteriaceae</taxon>
        <taxon>Methylorubrum</taxon>
    </lineage>
</organism>
<dbReference type="HOGENOM" id="CLU_080400_1_0_5"/>
<dbReference type="GO" id="GO:0006508">
    <property type="term" value="P:proteolysis"/>
    <property type="evidence" value="ECO:0007669"/>
    <property type="project" value="UniProtKB-KW"/>
</dbReference>
<dbReference type="Gene3D" id="3.30.1380.10">
    <property type="match status" value="1"/>
</dbReference>
<gene>
    <name evidence="13" type="ORF">METD_P1METDI0138</name>
</gene>
<comment type="cofactor">
    <cofactor evidence="1">
        <name>Zn(2+)</name>
        <dbReference type="ChEBI" id="CHEBI:29105"/>
    </cofactor>
</comment>
<dbReference type="KEGG" id="mdi:p1METDI0138"/>
<dbReference type="InterPro" id="IPR006311">
    <property type="entry name" value="TAT_signal"/>
</dbReference>
<keyword evidence="3" id="KW-0645">Protease</keyword>
<dbReference type="AlphaFoldDB" id="C7CN96"/>
<dbReference type="EMBL" id="FP103043">
    <property type="protein sequence ID" value="CAX17126.1"/>
    <property type="molecule type" value="Genomic_DNA"/>
</dbReference>
<dbReference type="PROSITE" id="PS51318">
    <property type="entry name" value="TAT"/>
    <property type="match status" value="1"/>
</dbReference>
<evidence type="ECO:0000256" key="6">
    <source>
        <dbReference type="ARBA" id="ARBA00022801"/>
    </source>
</evidence>
<dbReference type="PANTHER" id="PTHR37425">
    <property type="match status" value="1"/>
</dbReference>
<dbReference type="InterPro" id="IPR009045">
    <property type="entry name" value="Zn_M74/Hedgehog-like"/>
</dbReference>
<dbReference type="PANTHER" id="PTHR37425:SF1">
    <property type="entry name" value="OUTER MEMBRANE PROTEIN"/>
    <property type="match status" value="1"/>
</dbReference>
<evidence type="ECO:0000256" key="7">
    <source>
        <dbReference type="ARBA" id="ARBA00022833"/>
    </source>
</evidence>
<comment type="pathway">
    <text evidence="2">Cell wall biogenesis; cell wall polysaccharide biosynthesis.</text>
</comment>
<dbReference type="GO" id="GO:0008237">
    <property type="term" value="F:metallopeptidase activity"/>
    <property type="evidence" value="ECO:0007669"/>
    <property type="project" value="UniProtKB-KW"/>
</dbReference>
<evidence type="ECO:0000256" key="10">
    <source>
        <dbReference type="ARBA" id="ARBA00093448"/>
    </source>
</evidence>
<keyword evidence="4" id="KW-0479">Metal-binding</keyword>
<accession>C7CN96</accession>